<dbReference type="EMBL" id="CYXP01000001">
    <property type="protein sequence ID" value="CUM74473.1"/>
    <property type="molecule type" value="Genomic_DNA"/>
</dbReference>
<gene>
    <name evidence="3" type="ORF">ERS852429_00341</name>
    <name evidence="5" type="ORF">GKD59_06880</name>
    <name evidence="4" type="ORF">PN612_19425</name>
</gene>
<reference evidence="3 6" key="1">
    <citation type="submission" date="2015-09" db="EMBL/GenBank/DDBJ databases">
        <authorList>
            <consortium name="Pathogen Informatics"/>
        </authorList>
    </citation>
    <scope>NUCLEOTIDE SEQUENCE [LARGE SCALE GENOMIC DNA]</scope>
    <source>
        <strain evidence="3 6">2789STDY5608872</strain>
    </source>
</reference>
<evidence type="ECO:0000313" key="4">
    <source>
        <dbReference type="EMBL" id="MDB9140664.1"/>
    </source>
</evidence>
<dbReference type="EMBL" id="WKLT01000005">
    <property type="protein sequence ID" value="MRY57635.1"/>
    <property type="molecule type" value="Genomic_DNA"/>
</dbReference>
<keyword evidence="1" id="KW-0472">Membrane</keyword>
<dbReference type="Proteomes" id="UP000095591">
    <property type="component" value="Unassembled WGS sequence"/>
</dbReference>
<feature type="domain" description="Phosphatidic acid phosphatase type 2/haloperoxidase" evidence="2">
    <location>
        <begin position="60"/>
        <end position="176"/>
    </location>
</feature>
<evidence type="ECO:0000313" key="6">
    <source>
        <dbReference type="Proteomes" id="UP000095591"/>
    </source>
</evidence>
<dbReference type="InterPro" id="IPR000326">
    <property type="entry name" value="PAP2/HPO"/>
</dbReference>
<feature type="transmembrane region" description="Helical" evidence="1">
    <location>
        <begin position="137"/>
        <end position="155"/>
    </location>
</feature>
<accession>A0A173R9B3</accession>
<dbReference type="SUPFAM" id="SSF48317">
    <property type="entry name" value="Acid phosphatase/Vanadium-dependent haloperoxidase"/>
    <property type="match status" value="1"/>
</dbReference>
<feature type="transmembrane region" description="Helical" evidence="1">
    <location>
        <begin position="108"/>
        <end position="130"/>
    </location>
</feature>
<sequence length="230" mass="26844">MLEQLLVWERDAFFMLNGSDSAFLDRFMWIYSGKAVWLPLAFFILVVLCYKKNWKEWLLILLAIVLTITLCDQFASHVCKPIFTRFRPTHHPDFMDQVKVVFGYRGGMYGFISSHAANAFGFATLMALIFRNKLFGWTIFFWAILTSYTRIYLGVHFITDIIPGALSGLLFGYLVYLLYLYIRPKLIPADSWVRPEAIYSDTRKRLITYAIWLTILLIALFNEQLVSCLI</sequence>
<dbReference type="PANTHER" id="PTHR14969:SF13">
    <property type="entry name" value="AT30094P"/>
    <property type="match status" value="1"/>
</dbReference>
<dbReference type="Gene3D" id="1.20.144.10">
    <property type="entry name" value="Phosphatidic acid phosphatase type 2/haloperoxidase"/>
    <property type="match status" value="2"/>
</dbReference>
<dbReference type="Proteomes" id="UP000463337">
    <property type="component" value="Unassembled WGS sequence"/>
</dbReference>
<evidence type="ECO:0000313" key="3">
    <source>
        <dbReference type="EMBL" id="CUM74473.1"/>
    </source>
</evidence>
<name>A0A173R9B3_PARDI</name>
<reference evidence="5 7" key="2">
    <citation type="journal article" date="2019" name="Nat. Med.">
        <title>A library of human gut bacterial isolates paired with longitudinal multiomics data enables mechanistic microbiome research.</title>
        <authorList>
            <person name="Poyet M."/>
            <person name="Groussin M."/>
            <person name="Gibbons S.M."/>
            <person name="Avila-Pacheco J."/>
            <person name="Jiang X."/>
            <person name="Kearney S.M."/>
            <person name="Perrotta A.R."/>
            <person name="Berdy B."/>
            <person name="Zhao S."/>
            <person name="Lieberman T.D."/>
            <person name="Swanson P.K."/>
            <person name="Smith M."/>
            <person name="Roesemann S."/>
            <person name="Alexander J.E."/>
            <person name="Rich S.A."/>
            <person name="Livny J."/>
            <person name="Vlamakis H."/>
            <person name="Clish C."/>
            <person name="Bullock K."/>
            <person name="Deik A."/>
            <person name="Scott J."/>
            <person name="Pierce K.A."/>
            <person name="Xavier R.J."/>
            <person name="Alm E.J."/>
        </authorList>
    </citation>
    <scope>NUCLEOTIDE SEQUENCE [LARGE SCALE GENOMIC DNA]</scope>
    <source>
        <strain evidence="5 7">BIOML-A41</strain>
    </source>
</reference>
<dbReference type="PANTHER" id="PTHR14969">
    <property type="entry name" value="SPHINGOSINE-1-PHOSPHATE PHOSPHOHYDROLASE"/>
    <property type="match status" value="1"/>
</dbReference>
<reference evidence="4" key="3">
    <citation type="submission" date="2023-01" db="EMBL/GenBank/DDBJ databases">
        <title>Human gut microbiome strain richness.</title>
        <authorList>
            <person name="Chen-Liaw A."/>
        </authorList>
    </citation>
    <scope>NUCLEOTIDE SEQUENCE</scope>
    <source>
        <strain evidence="4">D35st1_E5_D35t1_190705</strain>
    </source>
</reference>
<proteinExistence type="predicted"/>
<dbReference type="Pfam" id="PF01569">
    <property type="entry name" value="PAP2"/>
    <property type="match status" value="1"/>
</dbReference>
<feature type="transmembrane region" description="Helical" evidence="1">
    <location>
        <begin position="206"/>
        <end position="222"/>
    </location>
</feature>
<dbReference type="Proteomes" id="UP001211522">
    <property type="component" value="Unassembled WGS sequence"/>
</dbReference>
<evidence type="ECO:0000259" key="2">
    <source>
        <dbReference type="SMART" id="SM00014"/>
    </source>
</evidence>
<keyword evidence="1" id="KW-0812">Transmembrane</keyword>
<protein>
    <submittedName>
        <fullName evidence="3">PAP2 superfamily</fullName>
    </submittedName>
    <submittedName>
        <fullName evidence="4">Phosphatase PAP2 family protein</fullName>
    </submittedName>
</protein>
<organism evidence="3 6">
    <name type="scientific">Parabacteroides distasonis</name>
    <dbReference type="NCBI Taxonomy" id="823"/>
    <lineage>
        <taxon>Bacteria</taxon>
        <taxon>Pseudomonadati</taxon>
        <taxon>Bacteroidota</taxon>
        <taxon>Bacteroidia</taxon>
        <taxon>Bacteroidales</taxon>
        <taxon>Tannerellaceae</taxon>
        <taxon>Parabacteroides</taxon>
    </lineage>
</organism>
<dbReference type="InterPro" id="IPR036938">
    <property type="entry name" value="PAP2/HPO_sf"/>
</dbReference>
<feature type="transmembrane region" description="Helical" evidence="1">
    <location>
        <begin position="28"/>
        <end position="50"/>
    </location>
</feature>
<keyword evidence="1" id="KW-1133">Transmembrane helix</keyword>
<dbReference type="EMBL" id="JAQMPX010000143">
    <property type="protein sequence ID" value="MDB9140664.1"/>
    <property type="molecule type" value="Genomic_DNA"/>
</dbReference>
<feature type="transmembrane region" description="Helical" evidence="1">
    <location>
        <begin position="57"/>
        <end position="75"/>
    </location>
</feature>
<evidence type="ECO:0000313" key="5">
    <source>
        <dbReference type="EMBL" id="MRY57635.1"/>
    </source>
</evidence>
<evidence type="ECO:0000313" key="7">
    <source>
        <dbReference type="Proteomes" id="UP000463337"/>
    </source>
</evidence>
<dbReference type="AlphaFoldDB" id="A0A173R9B3"/>
<dbReference type="RefSeq" id="WP_008772270.1">
    <property type="nucleotide sequence ID" value="NZ_AP019729.1"/>
</dbReference>
<dbReference type="SMART" id="SM00014">
    <property type="entry name" value="acidPPc"/>
    <property type="match status" value="1"/>
</dbReference>
<feature type="transmembrane region" description="Helical" evidence="1">
    <location>
        <begin position="161"/>
        <end position="182"/>
    </location>
</feature>
<evidence type="ECO:0000256" key="1">
    <source>
        <dbReference type="SAM" id="Phobius"/>
    </source>
</evidence>